<protein>
    <recommendedName>
        <fullName evidence="1">DUF3887 domain-containing protein</fullName>
    </recommendedName>
</protein>
<dbReference type="Gene3D" id="3.10.450.590">
    <property type="match status" value="1"/>
</dbReference>
<reference evidence="2 3" key="1">
    <citation type="submission" date="2015-02" db="EMBL/GenBank/DDBJ databases">
        <title>Draft genome sequences of ten Microbacterium spp. with emphasis on heavy metal contaminated environments.</title>
        <authorList>
            <person name="Corretto E."/>
        </authorList>
    </citation>
    <scope>NUCLEOTIDE SEQUENCE [LARGE SCALE GENOMIC DNA]</scope>
    <source>
        <strain evidence="2 3">DSM 12966</strain>
    </source>
</reference>
<proteinExistence type="predicted"/>
<comment type="caution">
    <text evidence="2">The sequence shown here is derived from an EMBL/GenBank/DDBJ whole genome shotgun (WGS) entry which is preliminary data.</text>
</comment>
<evidence type="ECO:0000259" key="1">
    <source>
        <dbReference type="Pfam" id="PF13026"/>
    </source>
</evidence>
<accession>A0A0F0L3F7</accession>
<evidence type="ECO:0000313" key="3">
    <source>
        <dbReference type="Proteomes" id="UP000033572"/>
    </source>
</evidence>
<keyword evidence="3" id="KW-1185">Reference proteome</keyword>
<name>A0A0F0L3F7_9MICO</name>
<organism evidence="2 3">
    <name type="scientific">Microbacterium foliorum</name>
    <dbReference type="NCBI Taxonomy" id="104336"/>
    <lineage>
        <taxon>Bacteria</taxon>
        <taxon>Bacillati</taxon>
        <taxon>Actinomycetota</taxon>
        <taxon>Actinomycetes</taxon>
        <taxon>Micrococcales</taxon>
        <taxon>Microbacteriaceae</taxon>
        <taxon>Microbacterium</taxon>
    </lineage>
</organism>
<gene>
    <name evidence="2" type="ORF">RN50_00351</name>
</gene>
<feature type="domain" description="DUF3887" evidence="1">
    <location>
        <begin position="76"/>
        <end position="163"/>
    </location>
</feature>
<dbReference type="PATRIC" id="fig|104336.4.peg.367"/>
<dbReference type="Proteomes" id="UP000033572">
    <property type="component" value="Unassembled WGS sequence"/>
</dbReference>
<dbReference type="AlphaFoldDB" id="A0A0F0L3F7"/>
<sequence length="177" mass="18153">MRLVGAAAGLKAEADRLLATSVEDARRAGATWQEVGDTLKISRQAAYQRFGQALDPRTGKAVAKDVPAAAIDRAIAVFAQLSAGDPAAVVADFDDQMTSAMTSEALGDTWASVLAAVGSLEKTGEPASHRVSGLVVIDVPLTFEAGEMIGKVSIRDDGRIAGLFILNAPESSAGGSA</sequence>
<dbReference type="EMBL" id="JYIU01000024">
    <property type="protein sequence ID" value="KJL26066.1"/>
    <property type="molecule type" value="Genomic_DNA"/>
</dbReference>
<evidence type="ECO:0000313" key="2">
    <source>
        <dbReference type="EMBL" id="KJL26066.1"/>
    </source>
</evidence>
<dbReference type="Pfam" id="PF13026">
    <property type="entry name" value="DUF3887"/>
    <property type="match status" value="1"/>
</dbReference>
<dbReference type="InterPro" id="IPR024981">
    <property type="entry name" value="DUF3887"/>
</dbReference>